<dbReference type="PANTHER" id="PTHR41795:SF1">
    <property type="entry name" value="EXOPOLYSACCHARIDE SYNTHESIS PROTEIN"/>
    <property type="match status" value="1"/>
</dbReference>
<gene>
    <name evidence="2" type="ORF">E0E05_04000</name>
</gene>
<keyword evidence="1" id="KW-0472">Membrane</keyword>
<sequence>MSQEEDRAGQDDGDELRSLTQIVDRTLRETRRDQVAVADVLDAFGHASFAPLLLVPAIAVVTPLSGIPAFSAFSGILIFLIASQWLVGRDHIWLPQWVSRRHVAGDRLAAAMRKIRPWAQRVDRHTRPRLRFLFHRPFRFLPPLACTLFGAMMPFLELVPFSSSLLGAAVVLLSLSMLTRDGLFALVALVPVGGVGWAIATLIS</sequence>
<feature type="transmembrane region" description="Helical" evidence="1">
    <location>
        <begin position="137"/>
        <end position="155"/>
    </location>
</feature>
<dbReference type="Proteomes" id="UP000293719">
    <property type="component" value="Chromosome"/>
</dbReference>
<dbReference type="OrthoDB" id="7949130at2"/>
<dbReference type="InterPro" id="IPR010331">
    <property type="entry name" value="ExoD"/>
</dbReference>
<dbReference type="GeneID" id="90766449"/>
<dbReference type="PANTHER" id="PTHR41795">
    <property type="entry name" value="EXOPOLYSACCHARIDE SYNTHESIS PROTEIN"/>
    <property type="match status" value="1"/>
</dbReference>
<feature type="transmembrane region" description="Helical" evidence="1">
    <location>
        <begin position="67"/>
        <end position="87"/>
    </location>
</feature>
<evidence type="ECO:0000313" key="3">
    <source>
        <dbReference type="Proteomes" id="UP000293719"/>
    </source>
</evidence>
<proteinExistence type="predicted"/>
<feature type="transmembrane region" description="Helical" evidence="1">
    <location>
        <begin position="161"/>
        <end position="178"/>
    </location>
</feature>
<keyword evidence="1" id="KW-0812">Transmembrane</keyword>
<protein>
    <submittedName>
        <fullName evidence="2">Exopolysaccharide biosynthesis protein</fullName>
    </submittedName>
</protein>
<feature type="transmembrane region" description="Helical" evidence="1">
    <location>
        <begin position="183"/>
        <end position="203"/>
    </location>
</feature>
<evidence type="ECO:0000256" key="1">
    <source>
        <dbReference type="SAM" id="Phobius"/>
    </source>
</evidence>
<dbReference type="RefSeq" id="WP_131615547.1">
    <property type="nucleotide sequence ID" value="NZ_CP036532.1"/>
</dbReference>
<dbReference type="Pfam" id="PF06055">
    <property type="entry name" value="ExoD"/>
    <property type="match status" value="1"/>
</dbReference>
<keyword evidence="1" id="KW-1133">Transmembrane helix</keyword>
<reference evidence="2 3" key="1">
    <citation type="journal article" date="2017" name="Int. J. Syst. Evol. Microbiol.">
        <title>Roseitalea porphyridii gen. nov., sp. nov., isolated from a red alga, and reclassification of Hoeflea suaedae Chung et al. 2013 as Pseudohoeflea suaedae gen. nov., comb. nov.</title>
        <authorList>
            <person name="Hyeon J.W."/>
            <person name="Jeong S.E."/>
            <person name="Baek K."/>
            <person name="Jeon C.O."/>
        </authorList>
    </citation>
    <scope>NUCLEOTIDE SEQUENCE [LARGE SCALE GENOMIC DNA]</scope>
    <source>
        <strain evidence="2 3">MA7-20</strain>
    </source>
</reference>
<dbReference type="KEGG" id="rpod:E0E05_04000"/>
<dbReference type="EMBL" id="CP036532">
    <property type="protein sequence ID" value="QBK29836.1"/>
    <property type="molecule type" value="Genomic_DNA"/>
</dbReference>
<keyword evidence="3" id="KW-1185">Reference proteome</keyword>
<evidence type="ECO:0000313" key="2">
    <source>
        <dbReference type="EMBL" id="QBK29836.1"/>
    </source>
</evidence>
<dbReference type="AlphaFoldDB" id="A0A4P6UZZ7"/>
<accession>A0A4P6UZZ7</accession>
<dbReference type="PIRSF" id="PIRSF033239">
    <property type="entry name" value="ExoD"/>
    <property type="match status" value="1"/>
</dbReference>
<organism evidence="2 3">
    <name type="scientific">Roseitalea porphyridii</name>
    <dbReference type="NCBI Taxonomy" id="1852022"/>
    <lineage>
        <taxon>Bacteria</taxon>
        <taxon>Pseudomonadati</taxon>
        <taxon>Pseudomonadota</taxon>
        <taxon>Alphaproteobacteria</taxon>
        <taxon>Hyphomicrobiales</taxon>
        <taxon>Ahrensiaceae</taxon>
        <taxon>Roseitalea</taxon>
    </lineage>
</organism>
<feature type="transmembrane region" description="Helical" evidence="1">
    <location>
        <begin position="35"/>
        <end position="61"/>
    </location>
</feature>
<name>A0A4P6UZZ7_9HYPH</name>